<name>A0ACB9GT80_9ASTR</name>
<reference evidence="1 2" key="2">
    <citation type="journal article" date="2022" name="Mol. Ecol. Resour.">
        <title>The genomes of chicory, endive, great burdock and yacon provide insights into Asteraceae paleo-polyploidization history and plant inulin production.</title>
        <authorList>
            <person name="Fan W."/>
            <person name="Wang S."/>
            <person name="Wang H."/>
            <person name="Wang A."/>
            <person name="Jiang F."/>
            <person name="Liu H."/>
            <person name="Zhao H."/>
            <person name="Xu D."/>
            <person name="Zhang Y."/>
        </authorList>
    </citation>
    <scope>NUCLEOTIDE SEQUENCE [LARGE SCALE GENOMIC DNA]</scope>
    <source>
        <strain evidence="2">cv. Yunnan</strain>
        <tissue evidence="1">Leaves</tissue>
    </source>
</reference>
<dbReference type="Proteomes" id="UP001056120">
    <property type="component" value="Linkage Group LG13"/>
</dbReference>
<sequence length="189" mass="20954">METDSVACTETNCLVAKSDPVGAKLGYVEVPAKALIVKTYAQVVDPGLKWSDTVIGGELFASKSFGLNPTLVSDRLEFRKKVLGMCTLDTSVVNGFGLLSLRLFHVLSFKRMMRRKLGLLNSSQFPIHFFPDERMLWIEIMGLPMAAWDSRCVKTIASLLGECIFVYEDKGKPMAYSKVCILSSSKKQS</sequence>
<organism evidence="1 2">
    <name type="scientific">Smallanthus sonchifolius</name>
    <dbReference type="NCBI Taxonomy" id="185202"/>
    <lineage>
        <taxon>Eukaryota</taxon>
        <taxon>Viridiplantae</taxon>
        <taxon>Streptophyta</taxon>
        <taxon>Embryophyta</taxon>
        <taxon>Tracheophyta</taxon>
        <taxon>Spermatophyta</taxon>
        <taxon>Magnoliopsida</taxon>
        <taxon>eudicotyledons</taxon>
        <taxon>Gunneridae</taxon>
        <taxon>Pentapetalae</taxon>
        <taxon>asterids</taxon>
        <taxon>campanulids</taxon>
        <taxon>Asterales</taxon>
        <taxon>Asteraceae</taxon>
        <taxon>Asteroideae</taxon>
        <taxon>Heliantheae alliance</taxon>
        <taxon>Millerieae</taxon>
        <taxon>Smallanthus</taxon>
    </lineage>
</organism>
<comment type="caution">
    <text evidence="1">The sequence shown here is derived from an EMBL/GenBank/DDBJ whole genome shotgun (WGS) entry which is preliminary data.</text>
</comment>
<reference evidence="2" key="1">
    <citation type="journal article" date="2022" name="Mol. Ecol. Resour.">
        <title>The genomes of chicory, endive, great burdock and yacon provide insights into Asteraceae palaeo-polyploidization history and plant inulin production.</title>
        <authorList>
            <person name="Fan W."/>
            <person name="Wang S."/>
            <person name="Wang H."/>
            <person name="Wang A."/>
            <person name="Jiang F."/>
            <person name="Liu H."/>
            <person name="Zhao H."/>
            <person name="Xu D."/>
            <person name="Zhang Y."/>
        </authorList>
    </citation>
    <scope>NUCLEOTIDE SEQUENCE [LARGE SCALE GENOMIC DNA]</scope>
    <source>
        <strain evidence="2">cv. Yunnan</strain>
    </source>
</reference>
<dbReference type="EMBL" id="CM042030">
    <property type="protein sequence ID" value="KAI3786719.1"/>
    <property type="molecule type" value="Genomic_DNA"/>
</dbReference>
<protein>
    <submittedName>
        <fullName evidence="1">Uncharacterized protein</fullName>
    </submittedName>
</protein>
<keyword evidence="2" id="KW-1185">Reference proteome</keyword>
<evidence type="ECO:0000313" key="1">
    <source>
        <dbReference type="EMBL" id="KAI3786719.1"/>
    </source>
</evidence>
<proteinExistence type="predicted"/>
<gene>
    <name evidence="1" type="ORF">L1987_40616</name>
</gene>
<evidence type="ECO:0000313" key="2">
    <source>
        <dbReference type="Proteomes" id="UP001056120"/>
    </source>
</evidence>
<accession>A0ACB9GT80</accession>